<dbReference type="SMART" id="SM00401">
    <property type="entry name" value="ZnF_GATA"/>
    <property type="match status" value="1"/>
</dbReference>
<dbReference type="GO" id="GO:0008270">
    <property type="term" value="F:zinc ion binding"/>
    <property type="evidence" value="ECO:0007669"/>
    <property type="project" value="UniProtKB-KW"/>
</dbReference>
<dbReference type="GO" id="GO:0000978">
    <property type="term" value="F:RNA polymerase II cis-regulatory region sequence-specific DNA binding"/>
    <property type="evidence" value="ECO:0007669"/>
    <property type="project" value="TreeGrafter"/>
</dbReference>
<dbReference type="GO" id="GO:0045944">
    <property type="term" value="P:positive regulation of transcription by RNA polymerase II"/>
    <property type="evidence" value="ECO:0007669"/>
    <property type="project" value="TreeGrafter"/>
</dbReference>
<accession>A0A0R3WST7</accession>
<evidence type="ECO:0000256" key="1">
    <source>
        <dbReference type="ARBA" id="ARBA00004123"/>
    </source>
</evidence>
<dbReference type="OrthoDB" id="515401at2759"/>
<dbReference type="GO" id="GO:0000981">
    <property type="term" value="F:DNA-binding transcription factor activity, RNA polymerase II-specific"/>
    <property type="evidence" value="ECO:0007669"/>
    <property type="project" value="TreeGrafter"/>
</dbReference>
<keyword evidence="10" id="KW-1185">Reference proteome</keyword>
<sequence>MIHFSSPDGASLLPTEQPGERDVEDEDNKTVGCWSSERGTRNTSESAYHGVSPFLLWPVPDKPLKQDLSAWELVRLSLCYYRESCEKGGGDTPPGQACTPVPPKRGKLIALECCLGMLAYSCRKPERVTVCANCQTSATTLWRRNADGEPVCNACVIRAIYGPQTLKLLMFNALPGWDETNVR</sequence>
<reference evidence="9 10" key="2">
    <citation type="submission" date="2018-11" db="EMBL/GenBank/DDBJ databases">
        <authorList>
            <consortium name="Pathogen Informatics"/>
        </authorList>
    </citation>
    <scope>NUCLEOTIDE SEQUENCE [LARGE SCALE GENOMIC DNA]</scope>
</reference>
<evidence type="ECO:0000313" key="11">
    <source>
        <dbReference type="WBParaSite" id="TTAC_0000382701-mRNA-1"/>
    </source>
</evidence>
<gene>
    <name evidence="9" type="ORF">TTAC_LOCUS3813</name>
</gene>
<dbReference type="InterPro" id="IPR000679">
    <property type="entry name" value="Znf_GATA"/>
</dbReference>
<dbReference type="InterPro" id="IPR013088">
    <property type="entry name" value="Znf_NHR/GATA"/>
</dbReference>
<organism evidence="11">
    <name type="scientific">Hydatigena taeniaeformis</name>
    <name type="common">Feline tapeworm</name>
    <name type="synonym">Taenia taeniaeformis</name>
    <dbReference type="NCBI Taxonomy" id="6205"/>
    <lineage>
        <taxon>Eukaryota</taxon>
        <taxon>Metazoa</taxon>
        <taxon>Spiralia</taxon>
        <taxon>Lophotrochozoa</taxon>
        <taxon>Platyhelminthes</taxon>
        <taxon>Cestoda</taxon>
        <taxon>Eucestoda</taxon>
        <taxon>Cyclophyllidea</taxon>
        <taxon>Taeniidae</taxon>
        <taxon>Hydatigera</taxon>
    </lineage>
</organism>
<proteinExistence type="predicted"/>
<evidence type="ECO:0000313" key="10">
    <source>
        <dbReference type="Proteomes" id="UP000274429"/>
    </source>
</evidence>
<dbReference type="AlphaFoldDB" id="A0A0R3WST7"/>
<dbReference type="PROSITE" id="PS50114">
    <property type="entry name" value="GATA_ZN_FINGER_2"/>
    <property type="match status" value="1"/>
</dbReference>
<comment type="subcellular location">
    <subcellularLocation>
        <location evidence="1">Nucleus</location>
    </subcellularLocation>
</comment>
<evidence type="ECO:0000256" key="7">
    <source>
        <dbReference type="SAM" id="MobiDB-lite"/>
    </source>
</evidence>
<dbReference type="Gene3D" id="3.30.50.10">
    <property type="entry name" value="Erythroid Transcription Factor GATA-1, subunit A"/>
    <property type="match status" value="1"/>
</dbReference>
<feature type="domain" description="GATA-type" evidence="8">
    <location>
        <begin position="131"/>
        <end position="155"/>
    </location>
</feature>
<dbReference type="Pfam" id="PF00320">
    <property type="entry name" value="GATA"/>
    <property type="match status" value="1"/>
</dbReference>
<evidence type="ECO:0000313" key="9">
    <source>
        <dbReference type="EMBL" id="VDM23457.1"/>
    </source>
</evidence>
<evidence type="ECO:0000256" key="3">
    <source>
        <dbReference type="ARBA" id="ARBA00022771"/>
    </source>
</evidence>
<evidence type="ECO:0000256" key="6">
    <source>
        <dbReference type="PROSITE-ProRule" id="PRU00094"/>
    </source>
</evidence>
<keyword evidence="4" id="KW-0862">Zinc</keyword>
<keyword evidence="5" id="KW-0539">Nucleus</keyword>
<feature type="region of interest" description="Disordered" evidence="7">
    <location>
        <begin position="1"/>
        <end position="46"/>
    </location>
</feature>
<name>A0A0R3WST7_HYDTA</name>
<dbReference type="PANTHER" id="PTHR10071">
    <property type="entry name" value="TRANSCRIPTION FACTOR GATA FAMILY MEMBER"/>
    <property type="match status" value="1"/>
</dbReference>
<dbReference type="GO" id="GO:0005634">
    <property type="term" value="C:nucleus"/>
    <property type="evidence" value="ECO:0007669"/>
    <property type="project" value="UniProtKB-SubCell"/>
</dbReference>
<evidence type="ECO:0000256" key="5">
    <source>
        <dbReference type="ARBA" id="ARBA00023242"/>
    </source>
</evidence>
<protein>
    <submittedName>
        <fullName evidence="11">GATA-type domain-containing protein</fullName>
    </submittedName>
</protein>
<dbReference type="SUPFAM" id="SSF57716">
    <property type="entry name" value="Glucocorticoid receptor-like (DNA-binding domain)"/>
    <property type="match status" value="1"/>
</dbReference>
<dbReference type="EMBL" id="UYWX01003098">
    <property type="protein sequence ID" value="VDM23457.1"/>
    <property type="molecule type" value="Genomic_DNA"/>
</dbReference>
<dbReference type="InterPro" id="IPR039355">
    <property type="entry name" value="Transcription_factor_GATA"/>
</dbReference>
<dbReference type="Proteomes" id="UP000274429">
    <property type="component" value="Unassembled WGS sequence"/>
</dbReference>
<evidence type="ECO:0000256" key="4">
    <source>
        <dbReference type="ARBA" id="ARBA00022833"/>
    </source>
</evidence>
<dbReference type="PANTHER" id="PTHR10071:SF281">
    <property type="entry name" value="BOX A-BINDING FACTOR-RELATED"/>
    <property type="match status" value="1"/>
</dbReference>
<dbReference type="WBParaSite" id="TTAC_0000382701-mRNA-1">
    <property type="protein sequence ID" value="TTAC_0000382701-mRNA-1"/>
    <property type="gene ID" value="TTAC_0000382701"/>
</dbReference>
<keyword evidence="2" id="KW-0479">Metal-binding</keyword>
<dbReference type="PROSITE" id="PS00344">
    <property type="entry name" value="GATA_ZN_FINGER_1"/>
    <property type="match status" value="1"/>
</dbReference>
<reference evidence="11" key="1">
    <citation type="submission" date="2017-02" db="UniProtKB">
        <authorList>
            <consortium name="WormBaseParasite"/>
        </authorList>
    </citation>
    <scope>IDENTIFICATION</scope>
</reference>
<evidence type="ECO:0000256" key="2">
    <source>
        <dbReference type="ARBA" id="ARBA00022723"/>
    </source>
</evidence>
<evidence type="ECO:0000259" key="8">
    <source>
        <dbReference type="PROSITE" id="PS50114"/>
    </source>
</evidence>
<dbReference type="GO" id="GO:0000122">
    <property type="term" value="P:negative regulation of transcription by RNA polymerase II"/>
    <property type="evidence" value="ECO:0007669"/>
    <property type="project" value="TreeGrafter"/>
</dbReference>
<keyword evidence="3 6" id="KW-0863">Zinc-finger</keyword>
<dbReference type="GO" id="GO:0045165">
    <property type="term" value="P:cell fate commitment"/>
    <property type="evidence" value="ECO:0007669"/>
    <property type="project" value="TreeGrafter"/>
</dbReference>
<dbReference type="STRING" id="6205.A0A0R3WST7"/>